<dbReference type="GO" id="GO:0046872">
    <property type="term" value="F:metal ion binding"/>
    <property type="evidence" value="ECO:0007669"/>
    <property type="project" value="UniProtKB-KW"/>
</dbReference>
<dbReference type="EC" id="6.3.1.5" evidence="9"/>
<keyword evidence="5 8" id="KW-0067">ATP-binding</keyword>
<keyword evidence="12" id="KW-1185">Reference proteome</keyword>
<dbReference type="FunFam" id="3.40.50.620:FF:000106">
    <property type="entry name" value="Glutamine-dependent NAD(+) synthetase"/>
    <property type="match status" value="1"/>
</dbReference>
<evidence type="ECO:0000313" key="11">
    <source>
        <dbReference type="EMBL" id="CBG39844.1"/>
    </source>
</evidence>
<dbReference type="Gene3D" id="3.40.50.620">
    <property type="entry name" value="HUPs"/>
    <property type="match status" value="1"/>
</dbReference>
<proteinExistence type="inferred from homology"/>
<dbReference type="GO" id="GO:0008795">
    <property type="term" value="F:NAD+ synthase activity"/>
    <property type="evidence" value="ECO:0007669"/>
    <property type="project" value="UniProtKB-EC"/>
</dbReference>
<keyword evidence="4 8" id="KW-0547">Nucleotide-binding</keyword>
<evidence type="ECO:0000313" key="12">
    <source>
        <dbReference type="Proteomes" id="UP000001522"/>
    </source>
</evidence>
<accession>D3UH72</accession>
<dbReference type="InterPro" id="IPR022310">
    <property type="entry name" value="NAD/GMP_synthase"/>
</dbReference>
<evidence type="ECO:0000256" key="6">
    <source>
        <dbReference type="ARBA" id="ARBA00022842"/>
    </source>
</evidence>
<reference evidence="11 12" key="1">
    <citation type="journal article" date="2010" name="BMC Genomics">
        <title>Comparative genomics and proteomics of Helicobacter mustelae, an ulcerogenic and carcinogenic gastric pathogen.</title>
        <authorList>
            <person name="O'Toole P.W."/>
            <person name="Snelling W.J."/>
            <person name="Canchaya C."/>
            <person name="Forde B.M."/>
            <person name="Hardie K.R."/>
            <person name="Josenhans C."/>
            <person name="Graham R.L.J."/>
            <person name="McMullan G."/>
            <person name="Parkhill J."/>
            <person name="Belda E."/>
            <person name="Bentley S.D."/>
        </authorList>
    </citation>
    <scope>NUCLEOTIDE SEQUENCE [LARGE SCALE GENOMIC DNA]</scope>
    <source>
        <strain evidence="12">ATCC 43772 / LMG 18044 / NCTC 12198 / 12198</strain>
    </source>
</reference>
<keyword evidence="2 8" id="KW-0436">Ligase</keyword>
<evidence type="ECO:0000256" key="8">
    <source>
        <dbReference type="RuleBase" id="RU003811"/>
    </source>
</evidence>
<protein>
    <recommendedName>
        <fullName evidence="9">NH(3)-dependent NAD(+) synthetase</fullName>
        <ecNumber evidence="9">6.3.1.5</ecNumber>
    </recommendedName>
</protein>
<dbReference type="STRING" id="679897.HMU05830"/>
<dbReference type="InterPro" id="IPR003694">
    <property type="entry name" value="NAD_synthase"/>
</dbReference>
<keyword evidence="6" id="KW-0460">Magnesium</keyword>
<dbReference type="NCBIfam" id="NF010587">
    <property type="entry name" value="PRK13980.1"/>
    <property type="match status" value="1"/>
</dbReference>
<dbReference type="GO" id="GO:0009435">
    <property type="term" value="P:NAD+ biosynthetic process"/>
    <property type="evidence" value="ECO:0007669"/>
    <property type="project" value="UniProtKB-UniPathway"/>
</dbReference>
<feature type="domain" description="NAD/GMP synthase" evidence="10">
    <location>
        <begin position="10"/>
        <end position="258"/>
    </location>
</feature>
<dbReference type="AlphaFoldDB" id="D3UH72"/>
<dbReference type="Proteomes" id="UP000001522">
    <property type="component" value="Chromosome"/>
</dbReference>
<dbReference type="RefSeq" id="WP_013022928.1">
    <property type="nucleotide sequence ID" value="NC_013949.1"/>
</dbReference>
<dbReference type="GO" id="GO:0005737">
    <property type="term" value="C:cytoplasm"/>
    <property type="evidence" value="ECO:0007669"/>
    <property type="project" value="InterPro"/>
</dbReference>
<dbReference type="GO" id="GO:0003952">
    <property type="term" value="F:NAD+ synthase (glutamine-hydrolyzing) activity"/>
    <property type="evidence" value="ECO:0007669"/>
    <property type="project" value="InterPro"/>
</dbReference>
<organism evidence="11 12">
    <name type="scientific">Helicobacter mustelae (strain ATCC 43772 / CCUG 25715 / CIP 103759 / LMG 18044 / NCTC 12198 / R85-136P)</name>
    <name type="common">Campylobacter mustelae</name>
    <dbReference type="NCBI Taxonomy" id="679897"/>
    <lineage>
        <taxon>Bacteria</taxon>
        <taxon>Pseudomonadati</taxon>
        <taxon>Campylobacterota</taxon>
        <taxon>Epsilonproteobacteria</taxon>
        <taxon>Campylobacterales</taxon>
        <taxon>Helicobacteraceae</taxon>
        <taxon>Helicobacter</taxon>
    </lineage>
</organism>
<dbReference type="eggNOG" id="COG0171">
    <property type="taxonomic scope" value="Bacteria"/>
</dbReference>
<gene>
    <name evidence="11" type="primary">nadE</name>
    <name evidence="11" type="ordered locus">HMU05830</name>
</gene>
<dbReference type="NCBIfam" id="TIGR00552">
    <property type="entry name" value="nadE"/>
    <property type="match status" value="1"/>
</dbReference>
<dbReference type="GO" id="GO:0005524">
    <property type="term" value="F:ATP binding"/>
    <property type="evidence" value="ECO:0007669"/>
    <property type="project" value="UniProtKB-KW"/>
</dbReference>
<name>D3UH72_HELM1</name>
<dbReference type="SUPFAM" id="SSF52402">
    <property type="entry name" value="Adenine nucleotide alpha hydrolases-like"/>
    <property type="match status" value="1"/>
</dbReference>
<comment type="similarity">
    <text evidence="8">Belongs to the NAD synthetase family.</text>
</comment>
<dbReference type="UniPathway" id="UPA00253">
    <property type="reaction ID" value="UER00333"/>
</dbReference>
<dbReference type="GO" id="GO:0004359">
    <property type="term" value="F:glutaminase activity"/>
    <property type="evidence" value="ECO:0007669"/>
    <property type="project" value="InterPro"/>
</dbReference>
<evidence type="ECO:0000256" key="1">
    <source>
        <dbReference type="ARBA" id="ARBA00004790"/>
    </source>
</evidence>
<evidence type="ECO:0000256" key="7">
    <source>
        <dbReference type="ARBA" id="ARBA00023027"/>
    </source>
</evidence>
<dbReference type="Pfam" id="PF02540">
    <property type="entry name" value="NAD_synthase"/>
    <property type="match status" value="1"/>
</dbReference>
<evidence type="ECO:0000259" key="10">
    <source>
        <dbReference type="Pfam" id="PF02540"/>
    </source>
</evidence>
<keyword evidence="3" id="KW-0479">Metal-binding</keyword>
<dbReference type="PANTHER" id="PTHR23090">
    <property type="entry name" value="NH 3 /GLUTAMINE-DEPENDENT NAD + SYNTHETASE"/>
    <property type="match status" value="1"/>
</dbReference>
<dbReference type="KEGG" id="hms:HMU05830"/>
<dbReference type="HOGENOM" id="CLU_059327_1_2_7"/>
<keyword evidence="7 8" id="KW-0520">NAD</keyword>
<evidence type="ECO:0000256" key="5">
    <source>
        <dbReference type="ARBA" id="ARBA00022840"/>
    </source>
</evidence>
<evidence type="ECO:0000256" key="4">
    <source>
        <dbReference type="ARBA" id="ARBA00022741"/>
    </source>
</evidence>
<dbReference type="PANTHER" id="PTHR23090:SF9">
    <property type="entry name" value="GLUTAMINE-DEPENDENT NAD(+) SYNTHETASE"/>
    <property type="match status" value="1"/>
</dbReference>
<evidence type="ECO:0000256" key="2">
    <source>
        <dbReference type="ARBA" id="ARBA00022598"/>
    </source>
</evidence>
<evidence type="ECO:0000256" key="3">
    <source>
        <dbReference type="ARBA" id="ARBA00022723"/>
    </source>
</evidence>
<dbReference type="EMBL" id="FN555004">
    <property type="protein sequence ID" value="CBG39844.1"/>
    <property type="molecule type" value="Genomic_DNA"/>
</dbReference>
<dbReference type="CDD" id="cd00553">
    <property type="entry name" value="NAD_synthase"/>
    <property type="match status" value="1"/>
</dbReference>
<comment type="pathway">
    <text evidence="1">Cofactor biosynthesis; NAD(+) biosynthesis.</text>
</comment>
<sequence>MQTHFSPKSIQNILLFLKNTLQAKSFHSVVLGLSGGIDSAVVAVLCKHAFPNTTLAISMPTLSSSKQHLEDARILCEHFEIPHIVHSIAPYEEIFTRNEKDFDTPKPSALRLGNFLARIRMNILYDYSMQKNALVIGTSNKSELMLGYGTIYGDLAYAINPIGGFFKTEIFALAKALELPDSILTKEPSADLYPDQSDAKELGYTYAQIDPLLEAIHTNFPDLSLMDQKALIGQNFDAKMVEDITTRILKNCFKQKSPIIYQA</sequence>
<dbReference type="InterPro" id="IPR014729">
    <property type="entry name" value="Rossmann-like_a/b/a_fold"/>
</dbReference>
<evidence type="ECO:0000256" key="9">
    <source>
        <dbReference type="RuleBase" id="RU003812"/>
    </source>
</evidence>
<comment type="catalytic activity">
    <reaction evidence="9">
        <text>deamido-NAD(+) + NH4(+) + ATP = AMP + diphosphate + NAD(+) + H(+)</text>
        <dbReference type="Rhea" id="RHEA:21188"/>
        <dbReference type="ChEBI" id="CHEBI:15378"/>
        <dbReference type="ChEBI" id="CHEBI:28938"/>
        <dbReference type="ChEBI" id="CHEBI:30616"/>
        <dbReference type="ChEBI" id="CHEBI:33019"/>
        <dbReference type="ChEBI" id="CHEBI:57540"/>
        <dbReference type="ChEBI" id="CHEBI:58437"/>
        <dbReference type="ChEBI" id="CHEBI:456215"/>
        <dbReference type="EC" id="6.3.1.5"/>
    </reaction>
</comment>